<dbReference type="InterPro" id="IPR011517">
    <property type="entry name" value="RNA_pol_sigma70_ECF-like"/>
</dbReference>
<sequence length="188" mass="21487">MTVPEDPRLTDLLNQLDSEDPDAADRAMELVYPELVRIARVLSSRERSWSLDPIGLVSEAYLKLVRRSAPTVRNRRHFFNLAASAMREVLTDDARRRSAKKRGGPGQQTVELQEDVVLGSFRSDDVLDVDMAIAKLLRTDPEAAEVALLRFFVGTSEKETAELLGTTEYQVERRFKRVRTWFVHELED</sequence>
<reference evidence="2" key="1">
    <citation type="submission" date="2020-04" db="EMBL/GenBank/DDBJ databases">
        <authorList>
            <person name="Zhang T."/>
        </authorList>
    </citation>
    <scope>NUCLEOTIDE SEQUENCE</scope>
    <source>
        <strain evidence="2">HKST-UBA02</strain>
    </source>
</reference>
<dbReference type="Proteomes" id="UP000739538">
    <property type="component" value="Unassembled WGS sequence"/>
</dbReference>
<dbReference type="InterPro" id="IPR053812">
    <property type="entry name" value="HTH_Sigma70_ECF-like"/>
</dbReference>
<accession>A0A956SDY6</accession>
<dbReference type="NCBIfam" id="TIGR02937">
    <property type="entry name" value="sigma70-ECF"/>
    <property type="match status" value="1"/>
</dbReference>
<evidence type="ECO:0000259" key="1">
    <source>
        <dbReference type="Pfam" id="PF07638"/>
    </source>
</evidence>
<dbReference type="AlphaFoldDB" id="A0A956SDY6"/>
<organism evidence="2 3">
    <name type="scientific">Eiseniibacteriota bacterium</name>
    <dbReference type="NCBI Taxonomy" id="2212470"/>
    <lineage>
        <taxon>Bacteria</taxon>
        <taxon>Candidatus Eiseniibacteriota</taxon>
    </lineage>
</organism>
<dbReference type="EMBL" id="JAGQHS010000084">
    <property type="protein sequence ID" value="MCA9757147.1"/>
    <property type="molecule type" value="Genomic_DNA"/>
</dbReference>
<dbReference type="NCBIfam" id="TIGR02999">
    <property type="entry name" value="Sig-70_X6"/>
    <property type="match status" value="1"/>
</dbReference>
<dbReference type="InterPro" id="IPR036388">
    <property type="entry name" value="WH-like_DNA-bd_sf"/>
</dbReference>
<gene>
    <name evidence="2" type="ORF">KDA27_15185</name>
</gene>
<dbReference type="GO" id="GO:0003700">
    <property type="term" value="F:DNA-binding transcription factor activity"/>
    <property type="evidence" value="ECO:0007669"/>
    <property type="project" value="InterPro"/>
</dbReference>
<proteinExistence type="predicted"/>
<dbReference type="Pfam" id="PF07638">
    <property type="entry name" value="Sigma70_ECF"/>
    <property type="match status" value="1"/>
</dbReference>
<feature type="domain" description="RNA polymerase sigma-70 ECF-like HTH" evidence="1">
    <location>
        <begin position="9"/>
        <end position="187"/>
    </location>
</feature>
<dbReference type="SUPFAM" id="SSF88659">
    <property type="entry name" value="Sigma3 and sigma4 domains of RNA polymerase sigma factors"/>
    <property type="match status" value="1"/>
</dbReference>
<dbReference type="InterPro" id="IPR013324">
    <property type="entry name" value="RNA_pol_sigma_r3/r4-like"/>
</dbReference>
<name>A0A956SDY6_UNCEI</name>
<dbReference type="GO" id="GO:0006352">
    <property type="term" value="P:DNA-templated transcription initiation"/>
    <property type="evidence" value="ECO:0007669"/>
    <property type="project" value="InterPro"/>
</dbReference>
<evidence type="ECO:0000313" key="2">
    <source>
        <dbReference type="EMBL" id="MCA9757147.1"/>
    </source>
</evidence>
<comment type="caution">
    <text evidence="2">The sequence shown here is derived from an EMBL/GenBank/DDBJ whole genome shotgun (WGS) entry which is preliminary data.</text>
</comment>
<reference evidence="2" key="2">
    <citation type="journal article" date="2021" name="Microbiome">
        <title>Successional dynamics and alternative stable states in a saline activated sludge microbial community over 9 years.</title>
        <authorList>
            <person name="Wang Y."/>
            <person name="Ye J."/>
            <person name="Ju F."/>
            <person name="Liu L."/>
            <person name="Boyd J.A."/>
            <person name="Deng Y."/>
            <person name="Parks D.H."/>
            <person name="Jiang X."/>
            <person name="Yin X."/>
            <person name="Woodcroft B.J."/>
            <person name="Tyson G.W."/>
            <person name="Hugenholtz P."/>
            <person name="Polz M.F."/>
            <person name="Zhang T."/>
        </authorList>
    </citation>
    <scope>NUCLEOTIDE SEQUENCE</scope>
    <source>
        <strain evidence="2">HKST-UBA02</strain>
    </source>
</reference>
<dbReference type="Gene3D" id="1.10.10.10">
    <property type="entry name" value="Winged helix-like DNA-binding domain superfamily/Winged helix DNA-binding domain"/>
    <property type="match status" value="1"/>
</dbReference>
<dbReference type="InterPro" id="IPR014284">
    <property type="entry name" value="RNA_pol_sigma-70_dom"/>
</dbReference>
<protein>
    <submittedName>
        <fullName evidence="2">Sigma-70 family RNA polymerase sigma factor</fullName>
    </submittedName>
</protein>
<evidence type="ECO:0000313" key="3">
    <source>
        <dbReference type="Proteomes" id="UP000739538"/>
    </source>
</evidence>